<feature type="region of interest" description="Disordered" evidence="1">
    <location>
        <begin position="60"/>
        <end position="81"/>
    </location>
</feature>
<proteinExistence type="predicted"/>
<keyword evidence="3" id="KW-1185">Reference proteome</keyword>
<organism evidence="2 3">
    <name type="scientific">Lepraria finkii</name>
    <dbReference type="NCBI Taxonomy" id="1340010"/>
    <lineage>
        <taxon>Eukaryota</taxon>
        <taxon>Fungi</taxon>
        <taxon>Dikarya</taxon>
        <taxon>Ascomycota</taxon>
        <taxon>Pezizomycotina</taxon>
        <taxon>Lecanoromycetes</taxon>
        <taxon>OSLEUM clade</taxon>
        <taxon>Lecanoromycetidae</taxon>
        <taxon>Lecanorales</taxon>
        <taxon>Lecanorineae</taxon>
        <taxon>Stereocaulaceae</taxon>
        <taxon>Lepraria</taxon>
    </lineage>
</organism>
<sequence length="435" mass="48742">MAPFSHNAYHPFSRPQTLKQAKKAYRKSGATVRLSESELAVIERRAVLQERADRIKEREARRKANLKRRDEKIQREREARQRMGIQSPVKGSIHVGPSQLHLGDFMAVGVKGKTEDIPPRDTKVERESILDMESNGCQELTSAPSSLRKPLQAVSANSKAKLEPLAKNEGSKVPEEEHKGSQNCRPVPPRSLHTRPTTPISQQKPPAKPDDPTITIVEEKMLDEFRVVPMGPPPLPISNRAKATYITAQQKPPLFAPQGKPPDTVHDCWDDFFVSNTQIVRELSPSNYQIYTHHPPHHSASLQSLQLPSQNHPTTTHPLSLNFLSTQDLDISDILTEAIPQPPPPPAEEEDTSTLIAQISTQDLDFSDELTQPRTGSSDFDDDLTEEDLEDLALEVEMELQSTRESSESQRQEAQLAAEEDGFELSTQDLRELES</sequence>
<evidence type="ECO:0000313" key="3">
    <source>
        <dbReference type="Proteomes" id="UP001590951"/>
    </source>
</evidence>
<feature type="compositionally biased region" description="Basic and acidic residues" evidence="1">
    <location>
        <begin position="160"/>
        <end position="180"/>
    </location>
</feature>
<evidence type="ECO:0000313" key="2">
    <source>
        <dbReference type="EMBL" id="KAL2058073.1"/>
    </source>
</evidence>
<evidence type="ECO:0000256" key="1">
    <source>
        <dbReference type="SAM" id="MobiDB-lite"/>
    </source>
</evidence>
<name>A0ABR4BPW3_9LECA</name>
<feature type="region of interest" description="Disordered" evidence="1">
    <location>
        <begin position="363"/>
        <end position="385"/>
    </location>
</feature>
<reference evidence="2 3" key="1">
    <citation type="submission" date="2024-09" db="EMBL/GenBank/DDBJ databases">
        <title>Rethinking Asexuality: The Enigmatic Case of Functional Sexual Genes in Lepraria (Stereocaulaceae).</title>
        <authorList>
            <person name="Doellman M."/>
            <person name="Sun Y."/>
            <person name="Barcenas-Pena A."/>
            <person name="Lumbsch H.T."/>
            <person name="Grewe F."/>
        </authorList>
    </citation>
    <scope>NUCLEOTIDE SEQUENCE [LARGE SCALE GENOMIC DNA]</scope>
    <source>
        <strain evidence="2 3">Grewe 0041</strain>
    </source>
</reference>
<feature type="region of interest" description="Disordered" evidence="1">
    <location>
        <begin position="138"/>
        <end position="212"/>
    </location>
</feature>
<feature type="compositionally biased region" description="Polar residues" evidence="1">
    <location>
        <begin position="363"/>
        <end position="378"/>
    </location>
</feature>
<protein>
    <submittedName>
        <fullName evidence="2">Uncharacterized protein</fullName>
    </submittedName>
</protein>
<dbReference type="Proteomes" id="UP001590951">
    <property type="component" value="Unassembled WGS sequence"/>
</dbReference>
<comment type="caution">
    <text evidence="2">The sequence shown here is derived from an EMBL/GenBank/DDBJ whole genome shotgun (WGS) entry which is preliminary data.</text>
</comment>
<gene>
    <name evidence="2" type="ORF">ABVK25_001691</name>
</gene>
<dbReference type="EMBL" id="JBHFEH010000003">
    <property type="protein sequence ID" value="KAL2058073.1"/>
    <property type="molecule type" value="Genomic_DNA"/>
</dbReference>
<feature type="region of interest" description="Disordered" evidence="1">
    <location>
        <begin position="1"/>
        <end position="24"/>
    </location>
</feature>
<feature type="region of interest" description="Disordered" evidence="1">
    <location>
        <begin position="399"/>
        <end position="435"/>
    </location>
</feature>
<feature type="compositionally biased region" description="Polar residues" evidence="1">
    <location>
        <begin position="194"/>
        <end position="204"/>
    </location>
</feature>
<accession>A0ABR4BPW3</accession>